<sequence length="389" mass="43240">MAKLKPLTGAQATAEAMRQINPDVVVAYPITPQTPIVEFFAQFVADGVVDTEMVPIESEHSALSAVVGASAAGARAMCATSSQGLALMWEIVAAAPGLRLPIVMPVVNRALSAPINIHCDHSDTMGTLTLGWVQIYSENAQEAYENMLLALRIAEHPNVLLPVMVMQDGFITSHGVEVVKVLEDEEVKKFISERKPDRYLLNVKNPYTVGPLALPDYYFEVKRQQEVAIYNAKDVYLEVGEELSKLTGNKYPLFEEYRTEDAEAVIVALSSTAGTAKDAVDEMREQGYKVGLIKPKLFRPFPYKEMRETLERFKVVGVLDRSIAFGAYAPVYSEIRNALYESDKKPKLQSYIYGLGGRDIFKTDIKKVFEELLSGNVDSQTQRYIGLRE</sequence>
<reference evidence="4 5" key="1">
    <citation type="submission" date="2011-01" db="EMBL/GenBank/DDBJ databases">
        <title>Whole genome sequence of Caldisericum exile AZM16c01.</title>
        <authorList>
            <person name="Narita-Yamada S."/>
            <person name="Kawakoshi A."/>
            <person name="Nakamura S."/>
            <person name="Sasagawa M."/>
            <person name="Fukada J."/>
            <person name="Sekine M."/>
            <person name="Kato Y."/>
            <person name="Fukai R."/>
            <person name="Sasaki K."/>
            <person name="Hanamaki A."/>
            <person name="Narita H."/>
            <person name="Konno Y."/>
            <person name="Mori K."/>
            <person name="Yamazaki S."/>
            <person name="Suzuki K."/>
            <person name="Fujita N."/>
        </authorList>
    </citation>
    <scope>NUCLEOTIDE SEQUENCE [LARGE SCALE GENOMIC DNA]</scope>
    <source>
        <strain evidence="5">DSM 21853 / NBRC 104410 / AZM16c01</strain>
    </source>
</reference>
<evidence type="ECO:0000313" key="5">
    <source>
        <dbReference type="Proteomes" id="UP000004793"/>
    </source>
</evidence>
<keyword evidence="5" id="KW-1185">Reference proteome</keyword>
<feature type="domain" description="Pyruvate flavodoxin/ferredoxin oxidoreductase pyrimidine binding" evidence="2">
    <location>
        <begin position="15"/>
        <end position="238"/>
    </location>
</feature>
<keyword evidence="4" id="KW-0670">Pyruvate</keyword>
<organism evidence="4 5">
    <name type="scientific">Caldisericum exile (strain DSM 21853 / NBRC 104410 / AZM16c01)</name>
    <dbReference type="NCBI Taxonomy" id="511051"/>
    <lineage>
        <taxon>Bacteria</taxon>
        <taxon>Pseudomonadati</taxon>
        <taxon>Caldisericota/Cryosericota group</taxon>
        <taxon>Caldisericota</taxon>
        <taxon>Caldisericia</taxon>
        <taxon>Caldisericales</taxon>
        <taxon>Caldisericaceae</taxon>
        <taxon>Caldisericum</taxon>
    </lineage>
</organism>
<protein>
    <submittedName>
        <fullName evidence="4">Pyruvate synthase subunit PorA</fullName>
        <ecNumber evidence="4">1.2.7.1</ecNumber>
    </submittedName>
</protein>
<evidence type="ECO:0000259" key="3">
    <source>
        <dbReference type="Pfam" id="PF17147"/>
    </source>
</evidence>
<evidence type="ECO:0000313" key="4">
    <source>
        <dbReference type="EMBL" id="BAL80812.1"/>
    </source>
</evidence>
<dbReference type="InterPro" id="IPR050722">
    <property type="entry name" value="Pyruvate:ferred/Flavod_OxRd"/>
</dbReference>
<dbReference type="Pfam" id="PF01855">
    <property type="entry name" value="POR_N"/>
    <property type="match status" value="1"/>
</dbReference>
<feature type="domain" description="Pyruvate:ferredoxin oxidoreductase core" evidence="3">
    <location>
        <begin position="262"/>
        <end position="364"/>
    </location>
</feature>
<dbReference type="SUPFAM" id="SSF52518">
    <property type="entry name" value="Thiamin diphosphate-binding fold (THDP-binding)"/>
    <property type="match status" value="1"/>
</dbReference>
<dbReference type="EMBL" id="AP012051">
    <property type="protein sequence ID" value="BAL80812.1"/>
    <property type="molecule type" value="Genomic_DNA"/>
</dbReference>
<dbReference type="EC" id="1.2.7.1" evidence="4"/>
<dbReference type="Gene3D" id="3.40.50.970">
    <property type="match status" value="1"/>
</dbReference>
<evidence type="ECO:0000256" key="1">
    <source>
        <dbReference type="ARBA" id="ARBA00023002"/>
    </source>
</evidence>
<dbReference type="CDD" id="cd07034">
    <property type="entry name" value="TPP_PYR_PFOR_IOR-alpha_like"/>
    <property type="match status" value="1"/>
</dbReference>
<dbReference type="GO" id="GO:0006979">
    <property type="term" value="P:response to oxidative stress"/>
    <property type="evidence" value="ECO:0007669"/>
    <property type="project" value="TreeGrafter"/>
</dbReference>
<dbReference type="GO" id="GO:0019164">
    <property type="term" value="F:pyruvate synthase activity"/>
    <property type="evidence" value="ECO:0007669"/>
    <property type="project" value="UniProtKB-EC"/>
</dbReference>
<name>A0A7U6JGT9_CALEA</name>
<dbReference type="KEGG" id="cex:CSE_06860"/>
<dbReference type="PANTHER" id="PTHR32154:SF0">
    <property type="entry name" value="PYRUVATE-FLAVODOXIN OXIDOREDUCTASE-RELATED"/>
    <property type="match status" value="1"/>
</dbReference>
<dbReference type="PANTHER" id="PTHR32154">
    <property type="entry name" value="PYRUVATE-FLAVODOXIN OXIDOREDUCTASE-RELATED"/>
    <property type="match status" value="1"/>
</dbReference>
<dbReference type="RefSeq" id="WP_014453215.1">
    <property type="nucleotide sequence ID" value="NC_017096.1"/>
</dbReference>
<dbReference type="InterPro" id="IPR009014">
    <property type="entry name" value="Transketo_C/PFOR_II"/>
</dbReference>
<dbReference type="Pfam" id="PF17147">
    <property type="entry name" value="PFOR_II"/>
    <property type="match status" value="1"/>
</dbReference>
<dbReference type="FunFam" id="3.40.50.970:FF:000012">
    <property type="entry name" value="Pyruvate:ferredoxin (Flavodoxin) oxidoreductase"/>
    <property type="match status" value="1"/>
</dbReference>
<dbReference type="SUPFAM" id="SSF52922">
    <property type="entry name" value="TK C-terminal domain-like"/>
    <property type="match status" value="1"/>
</dbReference>
<dbReference type="Gene3D" id="3.40.50.920">
    <property type="match status" value="1"/>
</dbReference>
<dbReference type="Proteomes" id="UP000004793">
    <property type="component" value="Chromosome"/>
</dbReference>
<dbReference type="InterPro" id="IPR002880">
    <property type="entry name" value="Pyrv_Fd/Flavodoxin_OxRdtase_N"/>
</dbReference>
<keyword evidence="1 4" id="KW-0560">Oxidoreductase</keyword>
<dbReference type="InterPro" id="IPR033412">
    <property type="entry name" value="PFOR_II"/>
</dbReference>
<evidence type="ECO:0000259" key="2">
    <source>
        <dbReference type="Pfam" id="PF01855"/>
    </source>
</evidence>
<gene>
    <name evidence="4" type="primary">porA</name>
    <name evidence="4" type="ordered locus">CSE_06860</name>
</gene>
<dbReference type="FunFam" id="3.40.50.920:FF:000010">
    <property type="entry name" value="Pyruvate ferredoxin oxidoreductase, alpha subunit"/>
    <property type="match status" value="1"/>
</dbReference>
<proteinExistence type="predicted"/>
<dbReference type="OrthoDB" id="9794954at2"/>
<dbReference type="InterPro" id="IPR029061">
    <property type="entry name" value="THDP-binding"/>
</dbReference>
<dbReference type="AlphaFoldDB" id="A0A7U6JGT9"/>
<accession>A0A7U6JGT9</accession>